<dbReference type="Proteomes" id="UP001150581">
    <property type="component" value="Unassembled WGS sequence"/>
</dbReference>
<gene>
    <name evidence="1" type="primary">MCM9_3</name>
    <name evidence="1" type="ORF">LPJ66_009787</name>
</gene>
<keyword evidence="1" id="KW-0347">Helicase</keyword>
<keyword evidence="1" id="KW-0547">Nucleotide-binding</keyword>
<dbReference type="EC" id="3.6.4.12" evidence="1"/>
<reference evidence="1" key="1">
    <citation type="submission" date="2022-07" db="EMBL/GenBank/DDBJ databases">
        <title>Phylogenomic reconstructions and comparative analyses of Kickxellomycotina fungi.</title>
        <authorList>
            <person name="Reynolds N.K."/>
            <person name="Stajich J.E."/>
            <person name="Barry K."/>
            <person name="Grigoriev I.V."/>
            <person name="Crous P."/>
            <person name="Smith M.E."/>
        </authorList>
    </citation>
    <scope>NUCLEOTIDE SEQUENCE</scope>
    <source>
        <strain evidence="1">Benny 63K</strain>
    </source>
</reference>
<evidence type="ECO:0000313" key="2">
    <source>
        <dbReference type="Proteomes" id="UP001150581"/>
    </source>
</evidence>
<sequence length="110" mass="12378">MHTLIQSSHELAQLLMEKPTLCLPLFATALHQAQQQQQQMQQQMQKHNGMVDQHQLEVKSQAVVRVTNLPNNPAVVRTRVPGSEDVGRLVSMTGTVIRTGMVKMMETHRA</sequence>
<proteinExistence type="predicted"/>
<keyword evidence="2" id="KW-1185">Reference proteome</keyword>
<organism evidence="1 2">
    <name type="scientific">Kickxella alabastrina</name>
    <dbReference type="NCBI Taxonomy" id="61397"/>
    <lineage>
        <taxon>Eukaryota</taxon>
        <taxon>Fungi</taxon>
        <taxon>Fungi incertae sedis</taxon>
        <taxon>Zoopagomycota</taxon>
        <taxon>Kickxellomycotina</taxon>
        <taxon>Kickxellomycetes</taxon>
        <taxon>Kickxellales</taxon>
        <taxon>Kickxellaceae</taxon>
        <taxon>Kickxella</taxon>
    </lineage>
</organism>
<accession>A0ACC1I4H2</accession>
<name>A0ACC1I4H2_9FUNG</name>
<protein>
    <submittedName>
        <fullName evidence="1">DNA helicase mcm9</fullName>
        <ecNumber evidence="1">3.6.4.12</ecNumber>
    </submittedName>
</protein>
<comment type="caution">
    <text evidence="1">The sequence shown here is derived from an EMBL/GenBank/DDBJ whole genome shotgun (WGS) entry which is preliminary data.</text>
</comment>
<keyword evidence="1" id="KW-0067">ATP-binding</keyword>
<dbReference type="EMBL" id="JANBPG010002346">
    <property type="protein sequence ID" value="KAJ1886117.1"/>
    <property type="molecule type" value="Genomic_DNA"/>
</dbReference>
<keyword evidence="1" id="KW-0378">Hydrolase</keyword>
<feature type="non-terminal residue" evidence="1">
    <location>
        <position position="110"/>
    </location>
</feature>
<evidence type="ECO:0000313" key="1">
    <source>
        <dbReference type="EMBL" id="KAJ1886117.1"/>
    </source>
</evidence>